<comment type="caution">
    <text evidence="2">The sequence shown here is derived from an EMBL/GenBank/DDBJ whole genome shotgun (WGS) entry which is preliminary data.</text>
</comment>
<dbReference type="Pfam" id="PF12802">
    <property type="entry name" value="MarR_2"/>
    <property type="match status" value="1"/>
</dbReference>
<gene>
    <name evidence="2" type="ORF">ACETRX_35980</name>
</gene>
<sequence length="164" mass="17913">MTGYNAHAVDRLIGETFRLYGAIVAAGDVVSKPFGLSSARWQIMGAIEATNGATVSALARQVGVTRQSVQRIVTEMVVEGYFELVENPGDRRARIVTMTQDGWRAYDAVTAAWKPVAERMDRRFGPDTLAGIASRLIALRDDFRSVAEAGSRAAPQKRRTSNEP</sequence>
<dbReference type="RefSeq" id="WP_394315596.1">
    <property type="nucleotide sequence ID" value="NZ_JBHGPK010000061.1"/>
</dbReference>
<dbReference type="Gene3D" id="1.10.10.10">
    <property type="entry name" value="Winged helix-like DNA-binding domain superfamily/Winged helix DNA-binding domain"/>
    <property type="match status" value="1"/>
</dbReference>
<evidence type="ECO:0000313" key="3">
    <source>
        <dbReference type="Proteomes" id="UP001595190"/>
    </source>
</evidence>
<dbReference type="SMART" id="SM00347">
    <property type="entry name" value="HTH_MARR"/>
    <property type="match status" value="1"/>
</dbReference>
<dbReference type="SUPFAM" id="SSF46785">
    <property type="entry name" value="Winged helix' DNA-binding domain"/>
    <property type="match status" value="1"/>
</dbReference>
<dbReference type="InterPro" id="IPR036390">
    <property type="entry name" value="WH_DNA-bd_sf"/>
</dbReference>
<dbReference type="PANTHER" id="PTHR33164">
    <property type="entry name" value="TRANSCRIPTIONAL REGULATOR, MARR FAMILY"/>
    <property type="match status" value="1"/>
</dbReference>
<protein>
    <submittedName>
        <fullName evidence="2">MarR family winged helix-turn-helix transcriptional regulator</fullName>
    </submittedName>
</protein>
<feature type="domain" description="HTH marR-type" evidence="1">
    <location>
        <begin position="6"/>
        <end position="141"/>
    </location>
</feature>
<organism evidence="2 3">
    <name type="scientific">Labrys neptuniae</name>
    <dbReference type="NCBI Taxonomy" id="376174"/>
    <lineage>
        <taxon>Bacteria</taxon>
        <taxon>Pseudomonadati</taxon>
        <taxon>Pseudomonadota</taxon>
        <taxon>Alphaproteobacteria</taxon>
        <taxon>Hyphomicrobiales</taxon>
        <taxon>Xanthobacteraceae</taxon>
        <taxon>Labrys</taxon>
    </lineage>
</organism>
<dbReference type="InterPro" id="IPR036388">
    <property type="entry name" value="WH-like_DNA-bd_sf"/>
</dbReference>
<accession>A0ABV6ZSA3</accession>
<dbReference type="PROSITE" id="PS50995">
    <property type="entry name" value="HTH_MARR_2"/>
    <property type="match status" value="1"/>
</dbReference>
<evidence type="ECO:0000313" key="2">
    <source>
        <dbReference type="EMBL" id="MFC2255017.1"/>
    </source>
</evidence>
<evidence type="ECO:0000259" key="1">
    <source>
        <dbReference type="PROSITE" id="PS50995"/>
    </source>
</evidence>
<dbReference type="Proteomes" id="UP001595190">
    <property type="component" value="Unassembled WGS sequence"/>
</dbReference>
<dbReference type="EMBL" id="JBHGPK010000061">
    <property type="protein sequence ID" value="MFC2255017.1"/>
    <property type="molecule type" value="Genomic_DNA"/>
</dbReference>
<reference evidence="2 3" key="1">
    <citation type="submission" date="2024-09" db="EMBL/GenBank/DDBJ databases">
        <title>Description of Labrys sedimenti sp. nov., isolated from a diclofenac-degrading enrichment culture, and genome-based reclassification of Labrys portucalensis as a later heterotypic synonym of Labrys neptuniae.</title>
        <authorList>
            <person name="Tancsics A."/>
            <person name="Csepanyi A."/>
        </authorList>
    </citation>
    <scope>NUCLEOTIDE SEQUENCE [LARGE SCALE GENOMIC DNA]</scope>
    <source>
        <strain evidence="2 3">LMG 23412</strain>
    </source>
</reference>
<proteinExistence type="predicted"/>
<dbReference type="PANTHER" id="PTHR33164:SF43">
    <property type="entry name" value="HTH-TYPE TRANSCRIPTIONAL REPRESSOR YETL"/>
    <property type="match status" value="1"/>
</dbReference>
<dbReference type="InterPro" id="IPR000835">
    <property type="entry name" value="HTH_MarR-typ"/>
</dbReference>
<name>A0ABV6ZSA3_9HYPH</name>
<dbReference type="InterPro" id="IPR039422">
    <property type="entry name" value="MarR/SlyA-like"/>
</dbReference>